<accession>A0A1T4QRC4</accession>
<dbReference type="STRING" id="180163.SAMN02745174_02423"/>
<evidence type="ECO:0000259" key="2">
    <source>
        <dbReference type="Pfam" id="PF10502"/>
    </source>
</evidence>
<gene>
    <name evidence="3" type="ORF">SAMN02745174_02423</name>
</gene>
<dbReference type="EMBL" id="FUWX01000029">
    <property type="protein sequence ID" value="SKA06339.1"/>
    <property type="molecule type" value="Genomic_DNA"/>
</dbReference>
<dbReference type="GO" id="GO:0006465">
    <property type="term" value="P:signal peptide processing"/>
    <property type="evidence" value="ECO:0007669"/>
    <property type="project" value="InterPro"/>
</dbReference>
<dbReference type="OrthoDB" id="81443at2"/>
<dbReference type="RefSeq" id="WP_078694847.1">
    <property type="nucleotide sequence ID" value="NZ_FUWX01000029.1"/>
</dbReference>
<dbReference type="SUPFAM" id="SSF51306">
    <property type="entry name" value="LexA/Signal peptidase"/>
    <property type="match status" value="1"/>
</dbReference>
<organism evidence="3 4">
    <name type="scientific">Cetobacterium ceti</name>
    <dbReference type="NCBI Taxonomy" id="180163"/>
    <lineage>
        <taxon>Bacteria</taxon>
        <taxon>Fusobacteriati</taxon>
        <taxon>Fusobacteriota</taxon>
        <taxon>Fusobacteriia</taxon>
        <taxon>Fusobacteriales</taxon>
        <taxon>Fusobacteriaceae</taxon>
        <taxon>Cetobacterium</taxon>
    </lineage>
</organism>
<protein>
    <submittedName>
        <fullName evidence="3">Signal peptidase I</fullName>
    </submittedName>
</protein>
<keyword evidence="1" id="KW-1133">Transmembrane helix</keyword>
<dbReference type="GO" id="GO:0004252">
    <property type="term" value="F:serine-type endopeptidase activity"/>
    <property type="evidence" value="ECO:0007669"/>
    <property type="project" value="InterPro"/>
</dbReference>
<sequence>MLKESNIQLITILVINKLKSYLLLLFVIFSLTFIAKINFFNNYTYNISSSVPKGIYKLGNIDTSLEKNQMVYIKIPDNAKDIIWNREYLPKSVDFLIKYIKAVPNDKIEVKNNKLYINNQFQGNIKKTDSEGNVLPSELPQKYILKKDEYILLGSDDNSYDSRYFGIVKKNKILKKATYTGYSLKGVRK</sequence>
<proteinExistence type="predicted"/>
<reference evidence="3 4" key="1">
    <citation type="submission" date="2017-02" db="EMBL/GenBank/DDBJ databases">
        <authorList>
            <person name="Peterson S.W."/>
        </authorList>
    </citation>
    <scope>NUCLEOTIDE SEQUENCE [LARGE SCALE GENOMIC DNA]</scope>
    <source>
        <strain evidence="3 4">ATCC 700028</strain>
    </source>
</reference>
<keyword evidence="1" id="KW-0812">Transmembrane</keyword>
<dbReference type="Pfam" id="PF10502">
    <property type="entry name" value="Peptidase_S26"/>
    <property type="match status" value="1"/>
</dbReference>
<feature type="domain" description="Peptidase S26" evidence="2">
    <location>
        <begin position="20"/>
        <end position="178"/>
    </location>
</feature>
<keyword evidence="4" id="KW-1185">Reference proteome</keyword>
<dbReference type="Gene3D" id="2.10.109.10">
    <property type="entry name" value="Umud Fragment, subunit A"/>
    <property type="match status" value="1"/>
</dbReference>
<keyword evidence="1" id="KW-0472">Membrane</keyword>
<dbReference type="Proteomes" id="UP000191153">
    <property type="component" value="Unassembled WGS sequence"/>
</dbReference>
<evidence type="ECO:0000313" key="3">
    <source>
        <dbReference type="EMBL" id="SKA06339.1"/>
    </source>
</evidence>
<name>A0A1T4QRC4_9FUSO</name>
<evidence type="ECO:0000313" key="4">
    <source>
        <dbReference type="Proteomes" id="UP000191153"/>
    </source>
</evidence>
<dbReference type="InterPro" id="IPR019533">
    <property type="entry name" value="Peptidase_S26"/>
</dbReference>
<feature type="transmembrane region" description="Helical" evidence="1">
    <location>
        <begin position="21"/>
        <end position="40"/>
    </location>
</feature>
<dbReference type="AlphaFoldDB" id="A0A1T4QRC4"/>
<evidence type="ECO:0000256" key="1">
    <source>
        <dbReference type="SAM" id="Phobius"/>
    </source>
</evidence>
<dbReference type="InterPro" id="IPR036286">
    <property type="entry name" value="LexA/Signal_pep-like_sf"/>
</dbReference>